<protein>
    <submittedName>
        <fullName evidence="6">Monoamine oxidase</fullName>
    </submittedName>
</protein>
<comment type="caution">
    <text evidence="6">The sequence shown here is derived from an EMBL/GenBank/DDBJ whole genome shotgun (WGS) entry which is preliminary data.</text>
</comment>
<feature type="binding site" evidence="4">
    <location>
        <position position="246"/>
    </location>
    <ligand>
        <name>FAD</name>
        <dbReference type="ChEBI" id="CHEBI:57692"/>
    </ligand>
</feature>
<dbReference type="Gene3D" id="3.50.50.60">
    <property type="entry name" value="FAD/NAD(P)-binding domain"/>
    <property type="match status" value="1"/>
</dbReference>
<reference evidence="6 7" key="1">
    <citation type="submission" date="2018-08" db="EMBL/GenBank/DDBJ databases">
        <title>Genomic Encyclopedia of Type Strains, Phase IV (KMG-IV): sequencing the most valuable type-strain genomes for metagenomic binning, comparative biology and taxonomic classification.</title>
        <authorList>
            <person name="Goeker M."/>
        </authorList>
    </citation>
    <scope>NUCLEOTIDE SEQUENCE [LARGE SCALE GENOMIC DNA]</scope>
    <source>
        <strain evidence="6 7">DSM 26022</strain>
    </source>
</reference>
<sequence>MNQVDVVVVGAGLAGLIAARDLQAAGLSVQVLEARERVGGRTWSEWHEGMPIDRGGAWVGPTQRRMLALAADLGLELLPTSRSLKQVYCVGKARKTHGDKIFGLVSSSGAPHDWRILPALLKLSWQLNRYAASVPVGAPWQAEKAAQWDALSLGDWLDAQALSPRIRALAEASFEALWGANASDISFLFALHYIACAGDEDTPGTFERLTASIDGAQDCRFAEGSQSVALALAGDLSDCIAYASAVGKISVQDRYTEVITAQGVWRAADVVVAIPPPQRLNIRIEPPLPLEQQRVCEAYQMGRLMKVVMRYDAAFWQQAGLSGNAILADGPINLVFDVSTPTGAGLLAFIGGEHLDRFAALSEAEQRAQVVAAMARAFGEQALHPRECVMQNWVNEPWTGGAPTGYLAPGALMRCRAALSTSHHGIHWAGTELPGYWTGYMEGAVRSGERAAAQVIGRASTSLLR</sequence>
<proteinExistence type="inferred from homology"/>
<dbReference type="Pfam" id="PF01593">
    <property type="entry name" value="Amino_oxidase"/>
    <property type="match status" value="1"/>
</dbReference>
<evidence type="ECO:0000256" key="2">
    <source>
        <dbReference type="ARBA" id="ARBA00005995"/>
    </source>
</evidence>
<dbReference type="InterPro" id="IPR050703">
    <property type="entry name" value="Flavin_MAO"/>
</dbReference>
<dbReference type="Proteomes" id="UP000256774">
    <property type="component" value="Unassembled WGS sequence"/>
</dbReference>
<dbReference type="SUPFAM" id="SSF54373">
    <property type="entry name" value="FAD-linked reductases, C-terminal domain"/>
    <property type="match status" value="1"/>
</dbReference>
<keyword evidence="7" id="KW-1185">Reference proteome</keyword>
<dbReference type="AlphaFoldDB" id="A0A3E0H4G1"/>
<evidence type="ECO:0000256" key="1">
    <source>
        <dbReference type="ARBA" id="ARBA00001974"/>
    </source>
</evidence>
<comment type="cofactor">
    <cofactor evidence="1">
        <name>FAD</name>
        <dbReference type="ChEBI" id="CHEBI:57692"/>
    </cofactor>
</comment>
<dbReference type="OrthoDB" id="337830at2"/>
<feature type="binding site" evidence="4">
    <location>
        <position position="432"/>
    </location>
    <ligand>
        <name>FAD</name>
        <dbReference type="ChEBI" id="CHEBI:57692"/>
    </ligand>
</feature>
<dbReference type="PANTHER" id="PTHR43563:SF1">
    <property type="entry name" value="AMINE OXIDASE [FLAVIN-CONTAINING] B"/>
    <property type="match status" value="1"/>
</dbReference>
<evidence type="ECO:0000259" key="5">
    <source>
        <dbReference type="Pfam" id="PF01593"/>
    </source>
</evidence>
<evidence type="ECO:0000313" key="7">
    <source>
        <dbReference type="Proteomes" id="UP000256774"/>
    </source>
</evidence>
<comment type="similarity">
    <text evidence="2">Belongs to the flavin monoamine oxidase family.</text>
</comment>
<accession>A0A3E0H4G1</accession>
<dbReference type="Gene3D" id="1.10.405.10">
    <property type="entry name" value="Guanine Nucleotide Dissociation Inhibitor, domain 1"/>
    <property type="match status" value="1"/>
</dbReference>
<dbReference type="InterPro" id="IPR001613">
    <property type="entry name" value="Flavin_amine_oxidase"/>
</dbReference>
<gene>
    <name evidence="6" type="ORF">DFR26_1525</name>
</gene>
<feature type="binding site" evidence="4">
    <location>
        <begin position="33"/>
        <end position="34"/>
    </location>
    <ligand>
        <name>FAD</name>
        <dbReference type="ChEBI" id="CHEBI:57692"/>
    </ligand>
</feature>
<feature type="domain" description="Amine oxidase" evidence="5">
    <location>
        <begin position="13"/>
        <end position="456"/>
    </location>
</feature>
<feature type="binding site" evidence="4">
    <location>
        <position position="349"/>
    </location>
    <ligand>
        <name>substrate</name>
    </ligand>
</feature>
<evidence type="ECO:0000256" key="3">
    <source>
        <dbReference type="ARBA" id="ARBA00023002"/>
    </source>
</evidence>
<dbReference type="GO" id="GO:0016491">
    <property type="term" value="F:oxidoreductase activity"/>
    <property type="evidence" value="ECO:0007669"/>
    <property type="project" value="UniProtKB-KW"/>
</dbReference>
<dbReference type="PRINTS" id="PR00757">
    <property type="entry name" value="AMINEOXDASEF"/>
</dbReference>
<organism evidence="6 7">
    <name type="scientific">Paraperlucidibaca baekdonensis</name>
    <dbReference type="NCBI Taxonomy" id="748120"/>
    <lineage>
        <taxon>Bacteria</taxon>
        <taxon>Pseudomonadati</taxon>
        <taxon>Pseudomonadota</taxon>
        <taxon>Gammaproteobacteria</taxon>
        <taxon>Moraxellales</taxon>
        <taxon>Moraxellaceae</taxon>
        <taxon>Paraperlucidibaca</taxon>
    </lineage>
</organism>
<dbReference type="InterPro" id="IPR036188">
    <property type="entry name" value="FAD/NAD-bd_sf"/>
</dbReference>
<name>A0A3E0H4G1_9GAMM</name>
<dbReference type="SUPFAM" id="SSF51905">
    <property type="entry name" value="FAD/NAD(P)-binding domain"/>
    <property type="match status" value="1"/>
</dbReference>
<dbReference type="RefSeq" id="WP_116208355.1">
    <property type="nucleotide sequence ID" value="NZ_QUNR01000003.1"/>
</dbReference>
<evidence type="ECO:0000256" key="4">
    <source>
        <dbReference type="PIRSR" id="PIRSR601613-1"/>
    </source>
</evidence>
<dbReference type="PANTHER" id="PTHR43563">
    <property type="entry name" value="AMINE OXIDASE"/>
    <property type="match status" value="1"/>
</dbReference>
<dbReference type="Gene3D" id="3.90.660.10">
    <property type="match status" value="1"/>
</dbReference>
<evidence type="ECO:0000313" key="6">
    <source>
        <dbReference type="EMBL" id="REH37743.1"/>
    </source>
</evidence>
<keyword evidence="3" id="KW-0560">Oxidoreductase</keyword>
<dbReference type="InterPro" id="IPR002937">
    <property type="entry name" value="Amino_oxidase"/>
</dbReference>
<dbReference type="EMBL" id="QUNR01000003">
    <property type="protein sequence ID" value="REH37743.1"/>
    <property type="molecule type" value="Genomic_DNA"/>
</dbReference>